<dbReference type="GO" id="GO:0004326">
    <property type="term" value="F:tetrahydrofolylpolyglutamate synthase activity"/>
    <property type="evidence" value="ECO:0007669"/>
    <property type="project" value="UniProtKB-EC"/>
</dbReference>
<evidence type="ECO:0000256" key="16">
    <source>
        <dbReference type="ARBA" id="ARBA00030592"/>
    </source>
</evidence>
<evidence type="ECO:0000256" key="7">
    <source>
        <dbReference type="ARBA" id="ARBA00013025"/>
    </source>
</evidence>
<feature type="domain" description="Mur ligase C-terminal" evidence="23">
    <location>
        <begin position="299"/>
        <end position="402"/>
    </location>
</feature>
<keyword evidence="14" id="KW-0289">Folate biosynthesis</keyword>
<evidence type="ECO:0000256" key="9">
    <source>
        <dbReference type="ARBA" id="ARBA00022598"/>
    </source>
</evidence>
<dbReference type="PANTHER" id="PTHR11136">
    <property type="entry name" value="FOLYLPOLYGLUTAMATE SYNTHASE-RELATED"/>
    <property type="match status" value="1"/>
</dbReference>
<evidence type="ECO:0000256" key="4">
    <source>
        <dbReference type="ARBA" id="ARBA00005150"/>
    </source>
</evidence>
<evidence type="ECO:0000256" key="18">
    <source>
        <dbReference type="ARBA" id="ARBA00047493"/>
    </source>
</evidence>
<dbReference type="EMBL" id="RBII01000001">
    <property type="protein sequence ID" value="RKQ70834.1"/>
    <property type="molecule type" value="Genomic_DNA"/>
</dbReference>
<evidence type="ECO:0000256" key="21">
    <source>
        <dbReference type="ARBA" id="ARBA00049161"/>
    </source>
</evidence>
<dbReference type="EC" id="6.3.2.12" evidence="6"/>
<name>A0A420WIH9_9PROT</name>
<dbReference type="GO" id="GO:0005524">
    <property type="term" value="F:ATP binding"/>
    <property type="evidence" value="ECO:0007669"/>
    <property type="project" value="UniProtKB-KW"/>
</dbReference>
<dbReference type="EC" id="6.3.2.17" evidence="7"/>
<organism evidence="25 26">
    <name type="scientific">Litorimonas taeanensis</name>
    <dbReference type="NCBI Taxonomy" id="568099"/>
    <lineage>
        <taxon>Bacteria</taxon>
        <taxon>Pseudomonadati</taxon>
        <taxon>Pseudomonadota</taxon>
        <taxon>Alphaproteobacteria</taxon>
        <taxon>Maricaulales</taxon>
        <taxon>Robiginitomaculaceae</taxon>
    </lineage>
</organism>
<dbReference type="GO" id="GO:0046654">
    <property type="term" value="P:tetrahydrofolate biosynthetic process"/>
    <property type="evidence" value="ECO:0007669"/>
    <property type="project" value="UniProtKB-UniPathway"/>
</dbReference>
<keyword evidence="10" id="KW-0479">Metal-binding</keyword>
<dbReference type="PANTHER" id="PTHR11136:SF0">
    <property type="entry name" value="DIHYDROFOLATE SYNTHETASE-RELATED"/>
    <property type="match status" value="1"/>
</dbReference>
<evidence type="ECO:0000259" key="24">
    <source>
        <dbReference type="Pfam" id="PF08245"/>
    </source>
</evidence>
<evidence type="ECO:0000256" key="11">
    <source>
        <dbReference type="ARBA" id="ARBA00022741"/>
    </source>
</evidence>
<evidence type="ECO:0000259" key="23">
    <source>
        <dbReference type="Pfam" id="PF02875"/>
    </source>
</evidence>
<keyword evidence="11 22" id="KW-0547">Nucleotide-binding</keyword>
<proteinExistence type="inferred from homology"/>
<evidence type="ECO:0000313" key="25">
    <source>
        <dbReference type="EMBL" id="RKQ70834.1"/>
    </source>
</evidence>
<dbReference type="Pfam" id="PF08245">
    <property type="entry name" value="Mur_ligase_M"/>
    <property type="match status" value="1"/>
</dbReference>
<dbReference type="PIRSF" id="PIRSF001563">
    <property type="entry name" value="Folylpolyglu_synth"/>
    <property type="match status" value="1"/>
</dbReference>
<evidence type="ECO:0000256" key="8">
    <source>
        <dbReference type="ARBA" id="ARBA00019357"/>
    </source>
</evidence>
<dbReference type="Pfam" id="PF02875">
    <property type="entry name" value="Mur_ligase_C"/>
    <property type="match status" value="1"/>
</dbReference>
<dbReference type="InterPro" id="IPR036565">
    <property type="entry name" value="Mur-like_cat_sf"/>
</dbReference>
<comment type="pathway">
    <text evidence="3">Cofactor biosynthesis; tetrahydrofolate biosynthesis; 7,8-dihydrofolate from 2-amino-4-hydroxy-6-hydroxymethyl-7,8-dihydropteridine diphosphate and 4-aminobenzoate: step 2/2.</text>
</comment>
<dbReference type="InterPro" id="IPR013221">
    <property type="entry name" value="Mur_ligase_cen"/>
</dbReference>
<evidence type="ECO:0000256" key="22">
    <source>
        <dbReference type="PIRNR" id="PIRNR001563"/>
    </source>
</evidence>
<sequence length="436" mass="46758">MTETVEQALATLRALHPKKIDLGLERIQSVLDKLGNPETKLPPIIHVAGTNGKGSTLAFIRAIAEASGLKAHVYTSPHLVRFHERIVLAGNEITDDKLVDVLARVRKANAGAPLSFFEATTAAAYLAFSESSADVALIEVGLGGRYDATNVITPDCCAITPVDFDHAEFLGRDLAGIAKEKAGIIKPHAPVFCGPQLATSRDVLESEAQKSRAVIKFWNEDFRAYRQHGRLVYESQDTLSDFPLPALRGEHQISNAGLAIAVAKHMKWTDVDIATGLKHAFWPARMQNLTQGIYAEMARQAGAELWLDGGHNPHAARAVANTMAELEQVTERPLILITGILANKDIGGFLDAFEGLASAVIGVSIPDHESLAPETLRELALSRNMDGFVASDISSAINKAIEFGGTVSSDLSGLTPIPPRILICGSLYLAGEVLKG</sequence>
<dbReference type="GO" id="GO:0008841">
    <property type="term" value="F:dihydrofolate synthase activity"/>
    <property type="evidence" value="ECO:0007669"/>
    <property type="project" value="UniProtKB-EC"/>
</dbReference>
<comment type="caution">
    <text evidence="25">The sequence shown here is derived from an EMBL/GenBank/DDBJ whole genome shotgun (WGS) entry which is preliminary data.</text>
</comment>
<dbReference type="GO" id="GO:0005737">
    <property type="term" value="C:cytoplasm"/>
    <property type="evidence" value="ECO:0007669"/>
    <property type="project" value="TreeGrafter"/>
</dbReference>
<gene>
    <name evidence="25" type="ORF">DES40_0135</name>
</gene>
<dbReference type="GO" id="GO:0046872">
    <property type="term" value="F:metal ion binding"/>
    <property type="evidence" value="ECO:0007669"/>
    <property type="project" value="UniProtKB-KW"/>
</dbReference>
<dbReference type="InterPro" id="IPR018109">
    <property type="entry name" value="Folylpolyglutamate_synth_CS"/>
</dbReference>
<evidence type="ECO:0000256" key="2">
    <source>
        <dbReference type="ARBA" id="ARBA00002714"/>
    </source>
</evidence>
<dbReference type="InterPro" id="IPR036615">
    <property type="entry name" value="Mur_ligase_C_dom_sf"/>
</dbReference>
<comment type="catalytic activity">
    <reaction evidence="20">
        <text>(6R)-5,10-methylenetetrahydrofolyl-(gamma-L-Glu)(n) + L-glutamate + ATP = (6R)-5,10-methylenetetrahydrofolyl-(gamma-L-Glu)(n+1) + ADP + phosphate + H(+)</text>
        <dbReference type="Rhea" id="RHEA:51912"/>
        <dbReference type="Rhea" id="RHEA-COMP:13257"/>
        <dbReference type="Rhea" id="RHEA-COMP:13258"/>
        <dbReference type="ChEBI" id="CHEBI:15378"/>
        <dbReference type="ChEBI" id="CHEBI:29985"/>
        <dbReference type="ChEBI" id="CHEBI:30616"/>
        <dbReference type="ChEBI" id="CHEBI:43474"/>
        <dbReference type="ChEBI" id="CHEBI:136572"/>
        <dbReference type="ChEBI" id="CHEBI:456216"/>
        <dbReference type="EC" id="6.3.2.17"/>
    </reaction>
</comment>
<comment type="pathway">
    <text evidence="4">Cofactor biosynthesis; tetrahydrofolylpolyglutamate biosynthesis.</text>
</comment>
<keyword evidence="9 22" id="KW-0436">Ligase</keyword>
<evidence type="ECO:0000256" key="17">
    <source>
        <dbReference type="ARBA" id="ARBA00032510"/>
    </source>
</evidence>
<keyword evidence="12 22" id="KW-0067">ATP-binding</keyword>
<accession>A0A420WIH9</accession>
<dbReference type="AlphaFoldDB" id="A0A420WIH9"/>
<dbReference type="OrthoDB" id="9809356at2"/>
<evidence type="ECO:0000256" key="6">
    <source>
        <dbReference type="ARBA" id="ARBA00013023"/>
    </source>
</evidence>
<dbReference type="SUPFAM" id="SSF53244">
    <property type="entry name" value="MurD-like peptide ligases, peptide-binding domain"/>
    <property type="match status" value="1"/>
</dbReference>
<evidence type="ECO:0000256" key="5">
    <source>
        <dbReference type="ARBA" id="ARBA00008276"/>
    </source>
</evidence>
<dbReference type="RefSeq" id="WP_121098657.1">
    <property type="nucleotide sequence ID" value="NZ_RBII01000001.1"/>
</dbReference>
<dbReference type="Gene3D" id="3.40.1190.10">
    <property type="entry name" value="Mur-like, catalytic domain"/>
    <property type="match status" value="1"/>
</dbReference>
<evidence type="ECO:0000256" key="14">
    <source>
        <dbReference type="ARBA" id="ARBA00022909"/>
    </source>
</evidence>
<comment type="cofactor">
    <cofactor evidence="1">
        <name>Mg(2+)</name>
        <dbReference type="ChEBI" id="CHEBI:18420"/>
    </cofactor>
</comment>
<dbReference type="FunCoup" id="A0A420WIH9">
    <property type="interactions" value="564"/>
</dbReference>
<protein>
    <recommendedName>
        <fullName evidence="8">Dihydrofolate synthase/folylpolyglutamate synthase</fullName>
        <ecNumber evidence="6">6.3.2.12</ecNumber>
        <ecNumber evidence="7">6.3.2.17</ecNumber>
    </recommendedName>
    <alternativeName>
        <fullName evidence="17">Folylpoly-gamma-glutamate synthetase-dihydrofolate synthetase</fullName>
    </alternativeName>
    <alternativeName>
        <fullName evidence="15">Folylpolyglutamate synthetase</fullName>
    </alternativeName>
    <alternativeName>
        <fullName evidence="16">Tetrahydrofolylpolyglutamate synthase</fullName>
    </alternativeName>
</protein>
<dbReference type="Gene3D" id="3.90.190.20">
    <property type="entry name" value="Mur ligase, C-terminal domain"/>
    <property type="match status" value="1"/>
</dbReference>
<evidence type="ECO:0000256" key="10">
    <source>
        <dbReference type="ARBA" id="ARBA00022723"/>
    </source>
</evidence>
<evidence type="ECO:0000256" key="15">
    <source>
        <dbReference type="ARBA" id="ARBA00030048"/>
    </source>
</evidence>
<dbReference type="GO" id="GO:0046656">
    <property type="term" value="P:folic acid biosynthetic process"/>
    <property type="evidence" value="ECO:0007669"/>
    <property type="project" value="UniProtKB-KW"/>
</dbReference>
<comment type="similarity">
    <text evidence="5 22">Belongs to the folylpolyglutamate synthase family.</text>
</comment>
<evidence type="ECO:0000313" key="26">
    <source>
        <dbReference type="Proteomes" id="UP000282211"/>
    </source>
</evidence>
<comment type="catalytic activity">
    <reaction evidence="21">
        <text>7,8-dihydropteroate + L-glutamate + ATP = 7,8-dihydrofolate + ADP + phosphate + H(+)</text>
        <dbReference type="Rhea" id="RHEA:23584"/>
        <dbReference type="ChEBI" id="CHEBI:15378"/>
        <dbReference type="ChEBI" id="CHEBI:17839"/>
        <dbReference type="ChEBI" id="CHEBI:29985"/>
        <dbReference type="ChEBI" id="CHEBI:30616"/>
        <dbReference type="ChEBI" id="CHEBI:43474"/>
        <dbReference type="ChEBI" id="CHEBI:57451"/>
        <dbReference type="ChEBI" id="CHEBI:456216"/>
        <dbReference type="EC" id="6.3.2.12"/>
    </reaction>
</comment>
<evidence type="ECO:0000256" key="12">
    <source>
        <dbReference type="ARBA" id="ARBA00022840"/>
    </source>
</evidence>
<dbReference type="FunFam" id="3.40.1190.10:FF:000011">
    <property type="entry name" value="Folylpolyglutamate synthase/dihydrofolate synthase"/>
    <property type="match status" value="1"/>
</dbReference>
<dbReference type="PROSITE" id="PS01012">
    <property type="entry name" value="FOLYLPOLYGLU_SYNT_2"/>
    <property type="match status" value="1"/>
</dbReference>
<keyword evidence="13" id="KW-0460">Magnesium</keyword>
<keyword evidence="26" id="KW-1185">Reference proteome</keyword>
<comment type="function">
    <text evidence="2">Functions in two distinct reactions of the de novo folate biosynthetic pathway. Catalyzes the addition of a glutamate residue to dihydropteroate (7,8-dihydropteroate or H2Pte) to form dihydrofolate (7,8-dihydrofolate monoglutamate or H2Pte-Glu). Also catalyzes successive additions of L-glutamate to tetrahydrofolate or 10-formyltetrahydrofolate or 5,10-methylenetetrahydrofolate, leading to folylpolyglutamate derivatives.</text>
</comment>
<dbReference type="InterPro" id="IPR001645">
    <property type="entry name" value="Folylpolyglutamate_synth"/>
</dbReference>
<reference evidence="25 26" key="1">
    <citation type="submission" date="2018-10" db="EMBL/GenBank/DDBJ databases">
        <title>Genomic Encyclopedia of Type Strains, Phase IV (KMG-IV): sequencing the most valuable type-strain genomes for metagenomic binning, comparative biology and taxonomic classification.</title>
        <authorList>
            <person name="Goeker M."/>
        </authorList>
    </citation>
    <scope>NUCLEOTIDE SEQUENCE [LARGE SCALE GENOMIC DNA]</scope>
    <source>
        <strain evidence="25 26">DSM 22008</strain>
    </source>
</reference>
<dbReference type="InterPro" id="IPR004101">
    <property type="entry name" value="Mur_ligase_C"/>
</dbReference>
<comment type="catalytic activity">
    <reaction evidence="18">
        <text>(6S)-5,6,7,8-tetrahydrofolyl-(gamma-L-Glu)(n) + L-glutamate + ATP = (6S)-5,6,7,8-tetrahydrofolyl-(gamma-L-Glu)(n+1) + ADP + phosphate + H(+)</text>
        <dbReference type="Rhea" id="RHEA:10580"/>
        <dbReference type="Rhea" id="RHEA-COMP:14738"/>
        <dbReference type="Rhea" id="RHEA-COMP:14740"/>
        <dbReference type="ChEBI" id="CHEBI:15378"/>
        <dbReference type="ChEBI" id="CHEBI:29985"/>
        <dbReference type="ChEBI" id="CHEBI:30616"/>
        <dbReference type="ChEBI" id="CHEBI:43474"/>
        <dbReference type="ChEBI" id="CHEBI:141005"/>
        <dbReference type="ChEBI" id="CHEBI:456216"/>
        <dbReference type="EC" id="6.3.2.17"/>
    </reaction>
</comment>
<evidence type="ECO:0000256" key="19">
    <source>
        <dbReference type="ARBA" id="ARBA00047808"/>
    </source>
</evidence>
<dbReference type="NCBIfam" id="TIGR01499">
    <property type="entry name" value="folC"/>
    <property type="match status" value="1"/>
</dbReference>
<evidence type="ECO:0000256" key="3">
    <source>
        <dbReference type="ARBA" id="ARBA00004799"/>
    </source>
</evidence>
<dbReference type="InParanoid" id="A0A420WIH9"/>
<evidence type="ECO:0000256" key="1">
    <source>
        <dbReference type="ARBA" id="ARBA00001946"/>
    </source>
</evidence>
<dbReference type="SUPFAM" id="SSF53623">
    <property type="entry name" value="MurD-like peptide ligases, catalytic domain"/>
    <property type="match status" value="1"/>
</dbReference>
<dbReference type="Proteomes" id="UP000282211">
    <property type="component" value="Unassembled WGS sequence"/>
</dbReference>
<evidence type="ECO:0000256" key="20">
    <source>
        <dbReference type="ARBA" id="ARBA00049035"/>
    </source>
</evidence>
<dbReference type="UniPathway" id="UPA00077">
    <property type="reaction ID" value="UER00157"/>
</dbReference>
<feature type="domain" description="Mur ligase central" evidence="24">
    <location>
        <begin position="47"/>
        <end position="263"/>
    </location>
</feature>
<comment type="catalytic activity">
    <reaction evidence="19">
        <text>10-formyltetrahydrofolyl-(gamma-L-Glu)(n) + L-glutamate + ATP = 10-formyltetrahydrofolyl-(gamma-L-Glu)(n+1) + ADP + phosphate + H(+)</text>
        <dbReference type="Rhea" id="RHEA:51904"/>
        <dbReference type="Rhea" id="RHEA-COMP:13088"/>
        <dbReference type="Rhea" id="RHEA-COMP:14300"/>
        <dbReference type="ChEBI" id="CHEBI:15378"/>
        <dbReference type="ChEBI" id="CHEBI:29985"/>
        <dbReference type="ChEBI" id="CHEBI:30616"/>
        <dbReference type="ChEBI" id="CHEBI:43474"/>
        <dbReference type="ChEBI" id="CHEBI:134413"/>
        <dbReference type="ChEBI" id="CHEBI:456216"/>
        <dbReference type="EC" id="6.3.2.17"/>
    </reaction>
</comment>
<evidence type="ECO:0000256" key="13">
    <source>
        <dbReference type="ARBA" id="ARBA00022842"/>
    </source>
</evidence>